<comment type="caution">
    <text evidence="3">The sequence shown here is derived from an EMBL/GenBank/DDBJ whole genome shotgun (WGS) entry which is preliminary data.</text>
</comment>
<dbReference type="InterPro" id="IPR012912">
    <property type="entry name" value="Plasmid_pRiA4b_Orf3-like"/>
</dbReference>
<feature type="region of interest" description="Disordered" evidence="1">
    <location>
        <begin position="141"/>
        <end position="161"/>
    </location>
</feature>
<gene>
    <name evidence="3" type="ORF">GCM10011374_39220</name>
</gene>
<reference evidence="3" key="2">
    <citation type="submission" date="2020-09" db="EMBL/GenBank/DDBJ databases">
        <authorList>
            <person name="Sun Q."/>
            <person name="Zhou Y."/>
        </authorList>
    </citation>
    <scope>NUCLEOTIDE SEQUENCE</scope>
    <source>
        <strain evidence="3">CGMCC 1.12187</strain>
    </source>
</reference>
<organism evidence="3 4">
    <name type="scientific">Kocuria dechangensis</name>
    <dbReference type="NCBI Taxonomy" id="1176249"/>
    <lineage>
        <taxon>Bacteria</taxon>
        <taxon>Bacillati</taxon>
        <taxon>Actinomycetota</taxon>
        <taxon>Actinomycetes</taxon>
        <taxon>Micrococcales</taxon>
        <taxon>Micrococcaceae</taxon>
        <taxon>Kocuria</taxon>
    </lineage>
</organism>
<proteinExistence type="predicted"/>
<evidence type="ECO:0000313" key="3">
    <source>
        <dbReference type="EMBL" id="GGG70744.1"/>
    </source>
</evidence>
<evidence type="ECO:0000256" key="1">
    <source>
        <dbReference type="SAM" id="MobiDB-lite"/>
    </source>
</evidence>
<sequence>MASRTDDARRTRDHLRLKVSLVDSDPEIWRLLEVDAALTLEQVHEVLQIAMGWRSSHLHSFTDTDTYERLRVADGRVREPRRWTSAFVLEEDPDGLPETEWTLGQVLSEESGPLFYDYDFGDGWTHRLEFVEHLTVPASEPAARLERGERRAPLEDSGGPHGYHDLLEALADPQHEDHQEATEWVAATAGPWRPFDPELLDVDEVNRELALLLPAPGDDDEGGRSQPGTPPLVAELIECMPPALRPEFRSYVGTAQLGSPPEIEADAAERMVAPYLWLIRRVGADGLDLTAAGWLPPAVVRQAMTELGWEDRWIGKQNRGDQTWPVRQLRAQAQRLGLLRKLKGRLLLSVAARPLLEDPVGLWFFLARSLAHRHRHDAERDATLLLALELAADRGTDRGCLPAVGFGLEILGWSAGDSWGLPPEAVGELVRDSEHVLLELGVLRWDRRGTVPAGTPEGRTFARAVLRS</sequence>
<evidence type="ECO:0000313" key="4">
    <source>
        <dbReference type="Proteomes" id="UP000638848"/>
    </source>
</evidence>
<dbReference type="PANTHER" id="PTHR41878:SF1">
    <property type="entry name" value="TNPR PROTEIN"/>
    <property type="match status" value="1"/>
</dbReference>
<reference evidence="3" key="1">
    <citation type="journal article" date="2014" name="Int. J. Syst. Evol. Microbiol.">
        <title>Complete genome sequence of Corynebacterium casei LMG S-19264T (=DSM 44701T), isolated from a smear-ripened cheese.</title>
        <authorList>
            <consortium name="US DOE Joint Genome Institute (JGI-PGF)"/>
            <person name="Walter F."/>
            <person name="Albersmeier A."/>
            <person name="Kalinowski J."/>
            <person name="Ruckert C."/>
        </authorList>
    </citation>
    <scope>NUCLEOTIDE SEQUENCE</scope>
    <source>
        <strain evidence="3">CGMCC 1.12187</strain>
    </source>
</reference>
<feature type="compositionally biased region" description="Basic and acidic residues" evidence="1">
    <location>
        <begin position="143"/>
        <end position="154"/>
    </location>
</feature>
<name>A0A917M0Y9_9MICC</name>
<keyword evidence="4" id="KW-1185">Reference proteome</keyword>
<dbReference type="Gene3D" id="3.10.290.30">
    <property type="entry name" value="MM3350-like"/>
    <property type="match status" value="1"/>
</dbReference>
<dbReference type="PANTHER" id="PTHR41878">
    <property type="entry name" value="LEXA REPRESSOR-RELATED"/>
    <property type="match status" value="1"/>
</dbReference>
<accession>A0A917M0Y9</accession>
<dbReference type="InterPro" id="IPR024047">
    <property type="entry name" value="MM3350-like_sf"/>
</dbReference>
<dbReference type="AlphaFoldDB" id="A0A917M0Y9"/>
<dbReference type="RefSeq" id="WP_188540242.1">
    <property type="nucleotide sequence ID" value="NZ_BMEQ01000040.1"/>
</dbReference>
<dbReference type="Pfam" id="PF07929">
    <property type="entry name" value="PRiA4_ORF3"/>
    <property type="match status" value="1"/>
</dbReference>
<protein>
    <recommendedName>
        <fullName evidence="2">Plasmid pRiA4b Orf3-like domain-containing protein</fullName>
    </recommendedName>
</protein>
<feature type="domain" description="Plasmid pRiA4b Orf3-like" evidence="2">
    <location>
        <begin position="15"/>
        <end position="204"/>
    </location>
</feature>
<evidence type="ECO:0000259" key="2">
    <source>
        <dbReference type="Pfam" id="PF07929"/>
    </source>
</evidence>
<dbReference type="EMBL" id="BMEQ01000040">
    <property type="protein sequence ID" value="GGG70744.1"/>
    <property type="molecule type" value="Genomic_DNA"/>
</dbReference>
<dbReference type="SUPFAM" id="SSF159941">
    <property type="entry name" value="MM3350-like"/>
    <property type="match status" value="1"/>
</dbReference>
<dbReference type="Proteomes" id="UP000638848">
    <property type="component" value="Unassembled WGS sequence"/>
</dbReference>